<dbReference type="HOGENOM" id="CLU_3268029_0_0_9"/>
<protein>
    <submittedName>
        <fullName evidence="1">Uncharacterized protein</fullName>
    </submittedName>
</protein>
<name>C0C086_9FIRM</name>
<reference evidence="1" key="2">
    <citation type="submission" date="2013-06" db="EMBL/GenBank/DDBJ databases">
        <title>Draft genome sequence of Clostridium hylemonae (DSM 15053).</title>
        <authorList>
            <person name="Sudarsanam P."/>
            <person name="Ley R."/>
            <person name="Guruge J."/>
            <person name="Turnbaugh P.J."/>
            <person name="Mahowald M."/>
            <person name="Liep D."/>
            <person name="Gordon J."/>
        </authorList>
    </citation>
    <scope>NUCLEOTIDE SEQUENCE</scope>
    <source>
        <strain evidence="1">DSM 15053</strain>
    </source>
</reference>
<organism evidence="1 2">
    <name type="scientific">[Clostridium] hylemonae DSM 15053</name>
    <dbReference type="NCBI Taxonomy" id="553973"/>
    <lineage>
        <taxon>Bacteria</taxon>
        <taxon>Bacillati</taxon>
        <taxon>Bacillota</taxon>
        <taxon>Clostridia</taxon>
        <taxon>Lachnospirales</taxon>
        <taxon>Lachnospiraceae</taxon>
    </lineage>
</organism>
<dbReference type="Proteomes" id="UP000004893">
    <property type="component" value="Unassembled WGS sequence"/>
</dbReference>
<dbReference type="EMBL" id="ABYI02000020">
    <property type="protein sequence ID" value="EEG74223.1"/>
    <property type="molecule type" value="Genomic_DNA"/>
</dbReference>
<evidence type="ECO:0000313" key="2">
    <source>
        <dbReference type="Proteomes" id="UP000004893"/>
    </source>
</evidence>
<gene>
    <name evidence="1" type="ORF">CLOHYLEM_05480</name>
</gene>
<accession>C0C086</accession>
<dbReference type="AlphaFoldDB" id="C0C086"/>
<dbReference type="STRING" id="553973.CLOHYLEM_05480"/>
<evidence type="ECO:0000313" key="1">
    <source>
        <dbReference type="EMBL" id="EEG74223.1"/>
    </source>
</evidence>
<reference evidence="1" key="1">
    <citation type="submission" date="2009-02" db="EMBL/GenBank/DDBJ databases">
        <authorList>
            <person name="Fulton L."/>
            <person name="Clifton S."/>
            <person name="Fulton B."/>
            <person name="Xu J."/>
            <person name="Minx P."/>
            <person name="Pepin K.H."/>
            <person name="Johnson M."/>
            <person name="Bhonagiri V."/>
            <person name="Nash W.E."/>
            <person name="Mardis E.R."/>
            <person name="Wilson R.K."/>
        </authorList>
    </citation>
    <scope>NUCLEOTIDE SEQUENCE [LARGE SCALE GENOMIC DNA]</scope>
    <source>
        <strain evidence="1">DSM 15053</strain>
    </source>
</reference>
<proteinExistence type="predicted"/>
<comment type="caution">
    <text evidence="1">The sequence shown here is derived from an EMBL/GenBank/DDBJ whole genome shotgun (WGS) entry which is preliminary data.</text>
</comment>
<sequence>MNCRKGPGRGSHACDSRLFFYFGQISQAASCVLTKGKSIKV</sequence>
<keyword evidence="2" id="KW-1185">Reference proteome</keyword>